<feature type="region of interest" description="Disordered" evidence="1">
    <location>
        <begin position="349"/>
        <end position="368"/>
    </location>
</feature>
<feature type="chain" id="PRO_5002515521" evidence="2">
    <location>
        <begin position="23"/>
        <end position="368"/>
    </location>
</feature>
<dbReference type="HOGENOM" id="CLU_070583_0_0_11"/>
<reference evidence="3" key="1">
    <citation type="submission" date="2019-08" db="EMBL/GenBank/DDBJ databases">
        <title>Complete genome sequence of a mangrove-derived Streptomyces xiamenensis.</title>
        <authorList>
            <person name="Xu J."/>
        </authorList>
    </citation>
    <scope>NUCLEOTIDE SEQUENCE</scope>
    <source>
        <strain evidence="3">318</strain>
    </source>
</reference>
<dbReference type="KEGG" id="sxi:SXIM_49080"/>
<feature type="region of interest" description="Disordered" evidence="1">
    <location>
        <begin position="153"/>
        <end position="324"/>
    </location>
</feature>
<accession>A0A0F7FZY8</accession>
<dbReference type="Proteomes" id="UP000034034">
    <property type="component" value="Chromosome"/>
</dbReference>
<keyword evidence="3" id="KW-0282">Flagellum</keyword>
<keyword evidence="2" id="KW-0732">Signal</keyword>
<evidence type="ECO:0000256" key="1">
    <source>
        <dbReference type="SAM" id="MobiDB-lite"/>
    </source>
</evidence>
<evidence type="ECO:0000313" key="3">
    <source>
        <dbReference type="EMBL" id="AKG46292.1"/>
    </source>
</evidence>
<proteinExistence type="predicted"/>
<feature type="compositionally biased region" description="Acidic residues" evidence="1">
    <location>
        <begin position="249"/>
        <end position="291"/>
    </location>
</feature>
<keyword evidence="3" id="KW-0966">Cell projection</keyword>
<evidence type="ECO:0000256" key="2">
    <source>
        <dbReference type="SAM" id="SignalP"/>
    </source>
</evidence>
<keyword evidence="4" id="KW-1185">Reference proteome</keyword>
<dbReference type="EMBL" id="CP009922">
    <property type="protein sequence ID" value="AKG46292.1"/>
    <property type="molecule type" value="Genomic_DNA"/>
</dbReference>
<dbReference type="PATRIC" id="fig|408015.6.peg.4970"/>
<gene>
    <name evidence="3" type="ORF">SXIM_49080</name>
</gene>
<sequence>MAACLLFGLLAALGGPAGTAAAAAPAGRVALAGTPGFCPDSSGVSVVVDYQGLGGGRIVRCAPGPQADGLAALRNAGFEVGGTTRWGDAFICRINGRPGADSESCVDTPPATAYWSYWHAPNGGAWTYSQRGATYRTPPEGSIEGWSFALTDDEDEMASPPGVAPQRPADNGSGGDGGGSGSPGGGAGGGGAASGGSPSGGSGTPGGSGGSGGSTDGGSGGDASGGSATGGQDGTAAGAPGGEPPQDAPDGDAPDAEDPDAPDAEQEDKDTDADRDGDEAAGEDPAAEETDPAPAPTEAAGWSGQDDAHDPSATAGSGGPSAGTLAAIGLATALAAGAGLTAWRRRLAANAPTGSTTPTSTTDTATDQ</sequence>
<protein>
    <submittedName>
        <fullName evidence="3">Flagellar hook-length control protein FliK</fullName>
    </submittedName>
</protein>
<dbReference type="AlphaFoldDB" id="A0A0F7FZY8"/>
<keyword evidence="3" id="KW-0969">Cilium</keyword>
<evidence type="ECO:0000313" key="4">
    <source>
        <dbReference type="Proteomes" id="UP000034034"/>
    </source>
</evidence>
<name>A0A0F7FZY8_9ACTN</name>
<dbReference type="STRING" id="408015.SXIM_49080"/>
<feature type="compositionally biased region" description="Gly residues" evidence="1">
    <location>
        <begin position="172"/>
        <end position="233"/>
    </location>
</feature>
<organism evidence="3 4">
    <name type="scientific">Streptomyces xiamenensis</name>
    <dbReference type="NCBI Taxonomy" id="408015"/>
    <lineage>
        <taxon>Bacteria</taxon>
        <taxon>Bacillati</taxon>
        <taxon>Actinomycetota</taxon>
        <taxon>Actinomycetes</taxon>
        <taxon>Kitasatosporales</taxon>
        <taxon>Streptomycetaceae</taxon>
        <taxon>Streptomyces</taxon>
    </lineage>
</organism>
<feature type="signal peptide" evidence="2">
    <location>
        <begin position="1"/>
        <end position="22"/>
    </location>
</feature>